<feature type="region of interest" description="Disordered" evidence="7">
    <location>
        <begin position="120"/>
        <end position="149"/>
    </location>
</feature>
<keyword evidence="3 10" id="KW-0808">Transferase</keyword>
<sequence length="458" mass="50191">MTMRSQTSPARSPFLTTALIPTLQLAIHALVLGFLSPAQQNQSLRRPSRLFPSTPRLFFLLVSAALSYVQLVHLCPLTTQAGIFGGIASFAFLLKYLDDALLSGWTFEARGPTAAYGGLTVPLPLPPPAETQPESEGEKSKPSSTTGGSRRWKERILFGLGVATNPRMIGTPWAFKHLPGPLLGESGKVPGRWGFVVRQSGVVAVHLIAIRACRVLMNLSQDDENSVIRVLGGLMGVNDGLVERVIRVSTFWVSLYIYLGTPQRIFGIAAVGFGGSRVESWIPLFGSVGEARGVRAFWGRFWHQCIRQLCAGPAHWVTYYILRLRKRTLLARYTFTTLVFTVSGVIHLVGNVSKGIPLRESGAMQFYVVQAAGIMIEDAFQALVVPLVKPEGKQGKISDAIGKLLWRVAGYLWLAAWLVLTTPVWMDPMLRRHPFGGGVPEEMERTGGGFLVQVRGNE</sequence>
<keyword evidence="4 8" id="KW-0812">Transmembrane</keyword>
<feature type="transmembrane region" description="Helical" evidence="8">
    <location>
        <begin position="80"/>
        <end position="97"/>
    </location>
</feature>
<comment type="similarity">
    <text evidence="2">Belongs to the wax synthase family.</text>
</comment>
<reference evidence="10" key="1">
    <citation type="journal article" date="2023" name="Mol. Phylogenet. Evol.">
        <title>Genome-scale phylogeny and comparative genomics of the fungal order Sordariales.</title>
        <authorList>
            <person name="Hensen N."/>
            <person name="Bonometti L."/>
            <person name="Westerberg I."/>
            <person name="Brannstrom I.O."/>
            <person name="Guillou S."/>
            <person name="Cros-Aarteil S."/>
            <person name="Calhoun S."/>
            <person name="Haridas S."/>
            <person name="Kuo A."/>
            <person name="Mondo S."/>
            <person name="Pangilinan J."/>
            <person name="Riley R."/>
            <person name="LaButti K."/>
            <person name="Andreopoulos B."/>
            <person name="Lipzen A."/>
            <person name="Chen C."/>
            <person name="Yan M."/>
            <person name="Daum C."/>
            <person name="Ng V."/>
            <person name="Clum A."/>
            <person name="Steindorff A."/>
            <person name="Ohm R.A."/>
            <person name="Martin F."/>
            <person name="Silar P."/>
            <person name="Natvig D.O."/>
            <person name="Lalanne C."/>
            <person name="Gautier V."/>
            <person name="Ament-Velasquez S.L."/>
            <person name="Kruys A."/>
            <person name="Hutchinson M.I."/>
            <person name="Powell A.J."/>
            <person name="Barry K."/>
            <person name="Miller A.N."/>
            <person name="Grigoriev I.V."/>
            <person name="Debuchy R."/>
            <person name="Gladieux P."/>
            <person name="Hiltunen Thoren M."/>
            <person name="Johannesson H."/>
        </authorList>
    </citation>
    <scope>NUCLEOTIDE SEQUENCE</scope>
    <source>
        <strain evidence="10">PSN324</strain>
    </source>
</reference>
<feature type="transmembrane region" description="Helical" evidence="8">
    <location>
        <begin position="408"/>
        <end position="426"/>
    </location>
</feature>
<evidence type="ECO:0000256" key="1">
    <source>
        <dbReference type="ARBA" id="ARBA00004141"/>
    </source>
</evidence>
<dbReference type="PANTHER" id="PTHR31595:SF27">
    <property type="entry name" value="WAX SYNTHASE DOMAIN-CONTAINING PROTEIN-RELATED"/>
    <property type="match status" value="1"/>
</dbReference>
<keyword evidence="11" id="KW-1185">Reference proteome</keyword>
<evidence type="ECO:0000256" key="4">
    <source>
        <dbReference type="ARBA" id="ARBA00022692"/>
    </source>
</evidence>
<dbReference type="Pfam" id="PF13813">
    <property type="entry name" value="MBOAT_2"/>
    <property type="match status" value="1"/>
</dbReference>
<gene>
    <name evidence="10" type="ORF">QBC42DRAFT_319096</name>
</gene>
<dbReference type="InterPro" id="IPR044851">
    <property type="entry name" value="Wax_synthase"/>
</dbReference>
<dbReference type="GO" id="GO:0008374">
    <property type="term" value="F:O-acyltransferase activity"/>
    <property type="evidence" value="ECO:0007669"/>
    <property type="project" value="InterPro"/>
</dbReference>
<accession>A0AAV9I186</accession>
<evidence type="ECO:0000256" key="2">
    <source>
        <dbReference type="ARBA" id="ARBA00007282"/>
    </source>
</evidence>
<evidence type="ECO:0000256" key="5">
    <source>
        <dbReference type="ARBA" id="ARBA00022989"/>
    </source>
</evidence>
<comment type="subcellular location">
    <subcellularLocation>
        <location evidence="1">Membrane</location>
        <topology evidence="1">Multi-pass membrane protein</topology>
    </subcellularLocation>
</comment>
<dbReference type="EMBL" id="MU864929">
    <property type="protein sequence ID" value="KAK4466894.1"/>
    <property type="molecule type" value="Genomic_DNA"/>
</dbReference>
<dbReference type="GO" id="GO:0016020">
    <property type="term" value="C:membrane"/>
    <property type="evidence" value="ECO:0007669"/>
    <property type="project" value="UniProtKB-SubCell"/>
</dbReference>
<dbReference type="PANTHER" id="PTHR31595">
    <property type="entry name" value="LONG-CHAIN-ALCOHOL O-FATTY-ACYLTRANSFERASE 3-RELATED"/>
    <property type="match status" value="1"/>
</dbReference>
<feature type="domain" description="Wax synthase" evidence="9">
    <location>
        <begin position="281"/>
        <end position="368"/>
    </location>
</feature>
<evidence type="ECO:0000256" key="6">
    <source>
        <dbReference type="ARBA" id="ARBA00023136"/>
    </source>
</evidence>
<reference evidence="10" key="2">
    <citation type="submission" date="2023-06" db="EMBL/GenBank/DDBJ databases">
        <authorList>
            <consortium name="Lawrence Berkeley National Laboratory"/>
            <person name="Mondo S.J."/>
            <person name="Hensen N."/>
            <person name="Bonometti L."/>
            <person name="Westerberg I."/>
            <person name="Brannstrom I.O."/>
            <person name="Guillou S."/>
            <person name="Cros-Aarteil S."/>
            <person name="Calhoun S."/>
            <person name="Haridas S."/>
            <person name="Kuo A."/>
            <person name="Pangilinan J."/>
            <person name="Riley R."/>
            <person name="Labutti K."/>
            <person name="Andreopoulos B."/>
            <person name="Lipzen A."/>
            <person name="Chen C."/>
            <person name="Yanf M."/>
            <person name="Daum C."/>
            <person name="Ng V."/>
            <person name="Clum A."/>
            <person name="Steindorff A."/>
            <person name="Ohm R."/>
            <person name="Martin F."/>
            <person name="Silar P."/>
            <person name="Natvig D."/>
            <person name="Lalanne C."/>
            <person name="Gautier V."/>
            <person name="Ament-Velasquez S.L."/>
            <person name="Kruys A."/>
            <person name="Hutchinson M.I."/>
            <person name="Powell A.J."/>
            <person name="Barry K."/>
            <person name="Miller A.N."/>
            <person name="Grigoriev I.V."/>
            <person name="Debuchy R."/>
            <person name="Gladieux P."/>
            <person name="Thoren M.H."/>
            <person name="Johannesson H."/>
        </authorList>
    </citation>
    <scope>NUCLEOTIDE SEQUENCE</scope>
    <source>
        <strain evidence="10">PSN324</strain>
    </source>
</reference>
<dbReference type="GO" id="GO:0006629">
    <property type="term" value="P:lipid metabolic process"/>
    <property type="evidence" value="ECO:0007669"/>
    <property type="project" value="InterPro"/>
</dbReference>
<comment type="caution">
    <text evidence="10">The sequence shown here is derived from an EMBL/GenBank/DDBJ whole genome shotgun (WGS) entry which is preliminary data.</text>
</comment>
<dbReference type="Proteomes" id="UP001321749">
    <property type="component" value="Unassembled WGS sequence"/>
</dbReference>
<protein>
    <submittedName>
        <fullName evidence="10">Membrane bound O-acyl transferase family-domain-containing protein</fullName>
    </submittedName>
</protein>
<proteinExistence type="inferred from homology"/>
<feature type="transmembrane region" description="Helical" evidence="8">
    <location>
        <begin position="12"/>
        <end position="36"/>
    </location>
</feature>
<evidence type="ECO:0000256" key="7">
    <source>
        <dbReference type="SAM" id="MobiDB-lite"/>
    </source>
</evidence>
<evidence type="ECO:0000313" key="11">
    <source>
        <dbReference type="Proteomes" id="UP001321749"/>
    </source>
</evidence>
<dbReference type="AlphaFoldDB" id="A0AAV9I186"/>
<organism evidence="10 11">
    <name type="scientific">Cladorrhinum samala</name>
    <dbReference type="NCBI Taxonomy" id="585594"/>
    <lineage>
        <taxon>Eukaryota</taxon>
        <taxon>Fungi</taxon>
        <taxon>Dikarya</taxon>
        <taxon>Ascomycota</taxon>
        <taxon>Pezizomycotina</taxon>
        <taxon>Sordariomycetes</taxon>
        <taxon>Sordariomycetidae</taxon>
        <taxon>Sordariales</taxon>
        <taxon>Podosporaceae</taxon>
        <taxon>Cladorrhinum</taxon>
    </lineage>
</organism>
<dbReference type="InterPro" id="IPR032805">
    <property type="entry name" value="Wax_synthase_dom"/>
</dbReference>
<name>A0AAV9I186_9PEZI</name>
<keyword evidence="6 8" id="KW-0472">Membrane</keyword>
<feature type="transmembrane region" description="Helical" evidence="8">
    <location>
        <begin position="369"/>
        <end position="388"/>
    </location>
</feature>
<feature type="transmembrane region" description="Helical" evidence="8">
    <location>
        <begin position="57"/>
        <end position="74"/>
    </location>
</feature>
<feature type="transmembrane region" description="Helical" evidence="8">
    <location>
        <begin position="329"/>
        <end position="349"/>
    </location>
</feature>
<evidence type="ECO:0000259" key="9">
    <source>
        <dbReference type="Pfam" id="PF13813"/>
    </source>
</evidence>
<evidence type="ECO:0000256" key="8">
    <source>
        <dbReference type="SAM" id="Phobius"/>
    </source>
</evidence>
<keyword evidence="5 8" id="KW-1133">Transmembrane helix</keyword>
<evidence type="ECO:0000313" key="10">
    <source>
        <dbReference type="EMBL" id="KAK4466894.1"/>
    </source>
</evidence>
<evidence type="ECO:0000256" key="3">
    <source>
        <dbReference type="ARBA" id="ARBA00022679"/>
    </source>
</evidence>